<organism evidence="1">
    <name type="scientific">Rhipicephalus microplus</name>
    <name type="common">Cattle tick</name>
    <name type="synonym">Boophilus microplus</name>
    <dbReference type="NCBI Taxonomy" id="6941"/>
    <lineage>
        <taxon>Eukaryota</taxon>
        <taxon>Metazoa</taxon>
        <taxon>Ecdysozoa</taxon>
        <taxon>Arthropoda</taxon>
        <taxon>Chelicerata</taxon>
        <taxon>Arachnida</taxon>
        <taxon>Acari</taxon>
        <taxon>Parasitiformes</taxon>
        <taxon>Ixodida</taxon>
        <taxon>Ixodoidea</taxon>
        <taxon>Ixodidae</taxon>
        <taxon>Rhipicephalinae</taxon>
        <taxon>Rhipicephalus</taxon>
        <taxon>Boophilus</taxon>
    </lineage>
</organism>
<reference evidence="1" key="1">
    <citation type="submission" date="2020-03" db="EMBL/GenBank/DDBJ databases">
        <title>A transcriptome and proteome of the tick Rhipicephalus microplus shaped by the genetic composition of its hosts and developmental stage.</title>
        <authorList>
            <person name="Garcia G.R."/>
            <person name="Ribeiro J.M.C."/>
            <person name="Maruyama S.R."/>
            <person name="Gardinasse L.G."/>
            <person name="Nelson K."/>
            <person name="Ferreira B.R."/>
            <person name="Andrade T.G."/>
            <person name="Santos I.K.F.M."/>
        </authorList>
    </citation>
    <scope>NUCLEOTIDE SEQUENCE</scope>
    <source>
        <strain evidence="1">NSGR</strain>
        <tissue evidence="1">Salivary glands</tissue>
    </source>
</reference>
<dbReference type="AlphaFoldDB" id="A0A6G5AFG7"/>
<proteinExistence type="predicted"/>
<name>A0A6G5AFG7_RHIMP</name>
<evidence type="ECO:0000313" key="1">
    <source>
        <dbReference type="EMBL" id="NIE49664.1"/>
    </source>
</evidence>
<dbReference type="EMBL" id="GIKN01007391">
    <property type="protein sequence ID" value="NIE49664.1"/>
    <property type="molecule type" value="Transcribed_RNA"/>
</dbReference>
<sequence>MPGQVDGSWHDVDVHKVIHHPTLDVPFMSMHDDLLSRVEDLHEGVLLFLHFIESLVAGLVVFNAVHKIEESIILVHVPVVRAIDLHFPNVSFDNLGVVAVGLHKEQLEAKPLTDDVVDELAPFIGCVGRIVHSHFSFRLQPFAHVFKSIQGTLAADGHGFSIICSEEVMALIGFRSLTPIFANIEHSGLDANPVEVASQLLGNVGFAPGRKTHHGNNVWKVDIVGPVPSYGERLGSVAVLARSRDAVVPWLQHGCSVQERQWVAVLGGCVVVSAGSDQRRRGFPGCWHAVPPFLSSRSHTTRVS</sequence>
<accession>A0A6G5AFG7</accession>
<protein>
    <submittedName>
        <fullName evidence="1">Uncharacterized protein</fullName>
    </submittedName>
</protein>